<feature type="compositionally biased region" description="Polar residues" evidence="1">
    <location>
        <begin position="270"/>
        <end position="279"/>
    </location>
</feature>
<evidence type="ECO:0000313" key="2">
    <source>
        <dbReference type="EMBL" id="CAI5798607.1"/>
    </source>
</evidence>
<proteinExistence type="predicted"/>
<protein>
    <submittedName>
        <fullName evidence="2">Uncharacterized protein</fullName>
    </submittedName>
</protein>
<feature type="region of interest" description="Disordered" evidence="1">
    <location>
        <begin position="210"/>
        <end position="240"/>
    </location>
</feature>
<evidence type="ECO:0000313" key="3">
    <source>
        <dbReference type="Proteomes" id="UP001178461"/>
    </source>
</evidence>
<dbReference type="AlphaFoldDB" id="A0AA35PVS7"/>
<sequence>MTFSIPSCRYRRASQKVPYYGYTSGRPLPPFVSKRLPRSGSQYYPFYGSRYPAYKTLPPRGKTPCAQLYCPPGVTGYQPRGATVYPDPHTARYSKLNKNPTLPHTAIYQKPLPTQCPYSGMTKGRHGPINKGSLPCVTGAPLPRVTKGPVIYPTNVSQPCLNKAPLPRMTKGPVLYSSKDLLPHIHDPPPRVAKGPLPRMTKGPVFYATEDPQPGLGNASQANGTKGTQPHPAKGTLPRATKGPRLVVTKVPRFSALRASRYFLKRASRPNLTRGSQPSLVKGSRPSLAKGSRVSLTKGSQPSLARNATNLAASKKLPKNVKIASTGKKYCSATKWPF</sequence>
<evidence type="ECO:0000256" key="1">
    <source>
        <dbReference type="SAM" id="MobiDB-lite"/>
    </source>
</evidence>
<keyword evidence="3" id="KW-1185">Reference proteome</keyword>
<gene>
    <name evidence="2" type="ORF">PODLI_1B042431</name>
</gene>
<feature type="compositionally biased region" description="Polar residues" evidence="1">
    <location>
        <begin position="218"/>
        <end position="228"/>
    </location>
</feature>
<dbReference type="EMBL" id="OX395143">
    <property type="protein sequence ID" value="CAI5798607.1"/>
    <property type="molecule type" value="Genomic_DNA"/>
</dbReference>
<reference evidence="2" key="1">
    <citation type="submission" date="2022-12" db="EMBL/GenBank/DDBJ databases">
        <authorList>
            <person name="Alioto T."/>
            <person name="Alioto T."/>
            <person name="Gomez Garrido J."/>
        </authorList>
    </citation>
    <scope>NUCLEOTIDE SEQUENCE</scope>
</reference>
<dbReference type="Proteomes" id="UP001178461">
    <property type="component" value="Chromosome 16"/>
</dbReference>
<accession>A0AA35PVS7</accession>
<name>A0AA35PVS7_9SAUR</name>
<organism evidence="2 3">
    <name type="scientific">Podarcis lilfordi</name>
    <name type="common">Lilford's wall lizard</name>
    <dbReference type="NCBI Taxonomy" id="74358"/>
    <lineage>
        <taxon>Eukaryota</taxon>
        <taxon>Metazoa</taxon>
        <taxon>Chordata</taxon>
        <taxon>Craniata</taxon>
        <taxon>Vertebrata</taxon>
        <taxon>Euteleostomi</taxon>
        <taxon>Lepidosauria</taxon>
        <taxon>Squamata</taxon>
        <taxon>Bifurcata</taxon>
        <taxon>Unidentata</taxon>
        <taxon>Episquamata</taxon>
        <taxon>Laterata</taxon>
        <taxon>Lacertibaenia</taxon>
        <taxon>Lacertidae</taxon>
        <taxon>Podarcis</taxon>
    </lineage>
</organism>
<feature type="region of interest" description="Disordered" evidence="1">
    <location>
        <begin position="268"/>
        <end position="301"/>
    </location>
</feature>